<reference evidence="2 3" key="1">
    <citation type="submission" date="2016-09" db="EMBL/GenBank/DDBJ databases">
        <title>genome sequences of unsequenced Mycobacteria.</title>
        <authorList>
            <person name="Greninger A.L."/>
            <person name="Jerome K.R."/>
            <person name="Mcnair B."/>
            <person name="Wallis C."/>
            <person name="Fang F."/>
        </authorList>
    </citation>
    <scope>NUCLEOTIDE SEQUENCE [LARGE SCALE GENOMIC DNA]</scope>
    <source>
        <strain evidence="2 3">BM1</strain>
    </source>
</reference>
<dbReference type="EMBL" id="MIJD01000184">
    <property type="protein sequence ID" value="OPE53128.1"/>
    <property type="molecule type" value="Genomic_DNA"/>
</dbReference>
<dbReference type="AlphaFoldDB" id="A0A1T3WFJ1"/>
<accession>A0A1T3WFJ1</accession>
<proteinExistence type="predicted"/>
<evidence type="ECO:0000313" key="3">
    <source>
        <dbReference type="Proteomes" id="UP000191039"/>
    </source>
</evidence>
<protein>
    <submittedName>
        <fullName evidence="2">Uncharacterized protein</fullName>
    </submittedName>
</protein>
<name>A0A1T3WFJ1_9MYCO</name>
<feature type="transmembrane region" description="Helical" evidence="1">
    <location>
        <begin position="12"/>
        <end position="34"/>
    </location>
</feature>
<evidence type="ECO:0000313" key="2">
    <source>
        <dbReference type="EMBL" id="OPE53128.1"/>
    </source>
</evidence>
<evidence type="ECO:0000256" key="1">
    <source>
        <dbReference type="SAM" id="Phobius"/>
    </source>
</evidence>
<gene>
    <name evidence="2" type="ORF">BV510_17165</name>
</gene>
<dbReference type="Proteomes" id="UP000191039">
    <property type="component" value="Unassembled WGS sequence"/>
</dbReference>
<organism evidence="2 3">
    <name type="scientific">Mycolicibacterium diernhoferi</name>
    <dbReference type="NCBI Taxonomy" id="1801"/>
    <lineage>
        <taxon>Bacteria</taxon>
        <taxon>Bacillati</taxon>
        <taxon>Actinomycetota</taxon>
        <taxon>Actinomycetes</taxon>
        <taxon>Mycobacteriales</taxon>
        <taxon>Mycobacteriaceae</taxon>
        <taxon>Mycolicibacterium</taxon>
    </lineage>
</organism>
<sequence length="96" mass="9882">MLFSTIVAARRSAVVVASGIVAFAFGLGLIGNLMPVAGAYAPECTTAQPYPNSPYDICTGYGQTCARSMCSSPPGTPGKWGTDGSYTPCTYRNGCS</sequence>
<keyword evidence="1" id="KW-0472">Membrane</keyword>
<keyword evidence="1" id="KW-0812">Transmembrane</keyword>
<comment type="caution">
    <text evidence="2">The sequence shown here is derived from an EMBL/GenBank/DDBJ whole genome shotgun (WGS) entry which is preliminary data.</text>
</comment>
<keyword evidence="1" id="KW-1133">Transmembrane helix</keyword>